<dbReference type="EMBL" id="BAAAFI010000002">
    <property type="protein sequence ID" value="GAA0877640.1"/>
    <property type="molecule type" value="Genomic_DNA"/>
</dbReference>
<dbReference type="Proteomes" id="UP001500469">
    <property type="component" value="Unassembled WGS sequence"/>
</dbReference>
<feature type="domain" description="Secretion system C-terminal sorting" evidence="1">
    <location>
        <begin position="666"/>
        <end position="738"/>
    </location>
</feature>
<evidence type="ECO:0000313" key="2">
    <source>
        <dbReference type="EMBL" id="GAA0877640.1"/>
    </source>
</evidence>
<name>A0ABN1MW61_9BACT</name>
<gene>
    <name evidence="2" type="ORF">GCM10009119_06080</name>
</gene>
<proteinExistence type="predicted"/>
<organism evidence="2 3">
    <name type="scientific">Algoriphagus jejuensis</name>
    <dbReference type="NCBI Taxonomy" id="419934"/>
    <lineage>
        <taxon>Bacteria</taxon>
        <taxon>Pseudomonadati</taxon>
        <taxon>Bacteroidota</taxon>
        <taxon>Cytophagia</taxon>
        <taxon>Cytophagales</taxon>
        <taxon>Cyclobacteriaceae</taxon>
        <taxon>Algoriphagus</taxon>
    </lineage>
</organism>
<dbReference type="InterPro" id="IPR026444">
    <property type="entry name" value="Secre_tail"/>
</dbReference>
<sequence length="741" mass="80779">MILESAFSQELNAYKTISSGNFPNVSIWVVWNGTVWNPAVVKPTQSNDIYIDQTHTLRLIGHEAVKSVFINAETSAGQKLNLNGFNLDIYGSLNAFSGPAPGTPDNAWNSINWIGNSLASTLTFKGTSRVLIKKNSWSAQTTQSRFSVIFEADPGETFSLEAPFKSLAFTIRSGSLLQKLDTSVLPNTCFTLSFNTETTVFGIGPFGDFVIEPGATLISECNSNILNRSTSGTTSALNFDLQSGGTLILEGNSPRIEAANFQLGGKVIFRGDTGSKTFLSSSYVDAITPDEVHDLELQGTQALALPNEMTLSGDLEKSGSGNFITNSTRLTLAGSGDQQILGFPLVIRDLDLNKSGGHFYPNSDLTIQRNLTLTQGSMDLEGNDLSINSGLSGALNYSGGSWKNVGQLHYFGIPATLTANNATFPFEDTRNGGLRKVQLLGNSAGGNLTIAFTEYEGAEYNSGFFDTDSTEILYRLFSYLTFTNLTPSPNPLELRISAHQLVVDDVNDLRIVGTGYAAPGNHAPGLDPIELWARRELTFAGLVGTDFTIGSDRTPTILPITWLGISSKITEGGILISWDVVGEKGELNFEIYKCADPLALEWTQIGVTEFQGGIDPIQSYQFLDNSADLYIDNYYRIRQVDPSGNIGWSEITKISKRKTASDKLIIYPNPYYSGEVRMVLPNVFDENGAELTIYNTQGKLLHQGRYLDADLEQLMHQLTPGVYLVSINSNQQALRGKLIRK</sequence>
<comment type="caution">
    <text evidence="2">The sequence shown here is derived from an EMBL/GenBank/DDBJ whole genome shotgun (WGS) entry which is preliminary data.</text>
</comment>
<evidence type="ECO:0000313" key="3">
    <source>
        <dbReference type="Proteomes" id="UP001500469"/>
    </source>
</evidence>
<protein>
    <recommendedName>
        <fullName evidence="1">Secretion system C-terminal sorting domain-containing protein</fullName>
    </recommendedName>
</protein>
<reference evidence="2 3" key="1">
    <citation type="journal article" date="2019" name="Int. J. Syst. Evol. Microbiol.">
        <title>The Global Catalogue of Microorganisms (GCM) 10K type strain sequencing project: providing services to taxonomists for standard genome sequencing and annotation.</title>
        <authorList>
            <consortium name="The Broad Institute Genomics Platform"/>
            <consortium name="The Broad Institute Genome Sequencing Center for Infectious Disease"/>
            <person name="Wu L."/>
            <person name="Ma J."/>
        </authorList>
    </citation>
    <scope>NUCLEOTIDE SEQUENCE [LARGE SCALE GENOMIC DNA]</scope>
    <source>
        <strain evidence="2 3">JCM 16112</strain>
    </source>
</reference>
<dbReference type="Pfam" id="PF18962">
    <property type="entry name" value="Por_Secre_tail"/>
    <property type="match status" value="1"/>
</dbReference>
<keyword evidence="3" id="KW-1185">Reference proteome</keyword>
<accession>A0ABN1MW61</accession>
<evidence type="ECO:0000259" key="1">
    <source>
        <dbReference type="Pfam" id="PF18962"/>
    </source>
</evidence>
<dbReference type="NCBIfam" id="TIGR04183">
    <property type="entry name" value="Por_Secre_tail"/>
    <property type="match status" value="1"/>
</dbReference>